<feature type="repeat" description="ANK" evidence="3">
    <location>
        <begin position="67"/>
        <end position="99"/>
    </location>
</feature>
<dbReference type="SMART" id="SM00248">
    <property type="entry name" value="ANK"/>
    <property type="match status" value="2"/>
</dbReference>
<dbReference type="Gene3D" id="1.25.40.20">
    <property type="entry name" value="Ankyrin repeat-containing domain"/>
    <property type="match status" value="1"/>
</dbReference>
<dbReference type="InterPro" id="IPR002110">
    <property type="entry name" value="Ankyrin_rpt"/>
</dbReference>
<keyword evidence="1" id="KW-0677">Repeat</keyword>
<dbReference type="PROSITE" id="PS50088">
    <property type="entry name" value="ANK_REPEAT"/>
    <property type="match status" value="2"/>
</dbReference>
<dbReference type="EMBL" id="MU825933">
    <property type="protein sequence ID" value="KAJ7382210.1"/>
    <property type="molecule type" value="Genomic_DNA"/>
</dbReference>
<dbReference type="Proteomes" id="UP001163046">
    <property type="component" value="Unassembled WGS sequence"/>
</dbReference>
<accession>A0A9W9ZJ03</accession>
<evidence type="ECO:0000256" key="1">
    <source>
        <dbReference type="ARBA" id="ARBA00022737"/>
    </source>
</evidence>
<keyword evidence="2 3" id="KW-0040">ANK repeat</keyword>
<evidence type="ECO:0000256" key="2">
    <source>
        <dbReference type="ARBA" id="ARBA00023043"/>
    </source>
</evidence>
<sequence>MTNDSMNVWRMEMWRNLSLHWRKKGHQPPRWTQMETTALHMACQIGNVECLEVLLEEQPDLSFVNKSGCSPLHVAAQSGNTECVKRILQHKVHVGTQDGRKMTALHHAGMKIIHFQIMCLYI</sequence>
<evidence type="ECO:0000256" key="3">
    <source>
        <dbReference type="PROSITE-ProRule" id="PRU00023"/>
    </source>
</evidence>
<comment type="caution">
    <text evidence="4">The sequence shown here is derived from an EMBL/GenBank/DDBJ whole genome shotgun (WGS) entry which is preliminary data.</text>
</comment>
<dbReference type="PROSITE" id="PS50297">
    <property type="entry name" value="ANK_REP_REGION"/>
    <property type="match status" value="2"/>
</dbReference>
<dbReference type="OrthoDB" id="341259at2759"/>
<dbReference type="SUPFAM" id="SSF48403">
    <property type="entry name" value="Ankyrin repeat"/>
    <property type="match status" value="1"/>
</dbReference>
<evidence type="ECO:0000313" key="4">
    <source>
        <dbReference type="EMBL" id="KAJ7382210.1"/>
    </source>
</evidence>
<organism evidence="4 5">
    <name type="scientific">Desmophyllum pertusum</name>
    <dbReference type="NCBI Taxonomy" id="174260"/>
    <lineage>
        <taxon>Eukaryota</taxon>
        <taxon>Metazoa</taxon>
        <taxon>Cnidaria</taxon>
        <taxon>Anthozoa</taxon>
        <taxon>Hexacorallia</taxon>
        <taxon>Scleractinia</taxon>
        <taxon>Caryophylliina</taxon>
        <taxon>Caryophylliidae</taxon>
        <taxon>Desmophyllum</taxon>
    </lineage>
</organism>
<name>A0A9W9ZJ03_9CNID</name>
<gene>
    <name evidence="4" type="ORF">OS493_036409</name>
</gene>
<protein>
    <submittedName>
        <fullName evidence="4">Uncharacterized protein</fullName>
    </submittedName>
</protein>
<dbReference type="PANTHER" id="PTHR24198">
    <property type="entry name" value="ANKYRIN REPEAT AND PROTEIN KINASE DOMAIN-CONTAINING PROTEIN"/>
    <property type="match status" value="1"/>
</dbReference>
<dbReference type="AlphaFoldDB" id="A0A9W9ZJ03"/>
<keyword evidence="5" id="KW-1185">Reference proteome</keyword>
<reference evidence="4" key="1">
    <citation type="submission" date="2023-01" db="EMBL/GenBank/DDBJ databases">
        <title>Genome assembly of the deep-sea coral Lophelia pertusa.</title>
        <authorList>
            <person name="Herrera S."/>
            <person name="Cordes E."/>
        </authorList>
    </citation>
    <scope>NUCLEOTIDE SEQUENCE</scope>
    <source>
        <strain evidence="4">USNM1676648</strain>
        <tissue evidence="4">Polyp</tissue>
    </source>
</reference>
<dbReference type="InterPro" id="IPR036770">
    <property type="entry name" value="Ankyrin_rpt-contain_sf"/>
</dbReference>
<evidence type="ECO:0000313" key="5">
    <source>
        <dbReference type="Proteomes" id="UP001163046"/>
    </source>
</evidence>
<dbReference type="PANTHER" id="PTHR24198:SF165">
    <property type="entry name" value="ANKYRIN REPEAT-CONTAINING PROTEIN-RELATED"/>
    <property type="match status" value="1"/>
</dbReference>
<feature type="repeat" description="ANK" evidence="3">
    <location>
        <begin position="34"/>
        <end position="66"/>
    </location>
</feature>
<proteinExistence type="predicted"/>
<dbReference type="Pfam" id="PF12796">
    <property type="entry name" value="Ank_2"/>
    <property type="match status" value="1"/>
</dbReference>